<dbReference type="SUPFAM" id="SSF51556">
    <property type="entry name" value="Metallo-dependent hydrolases"/>
    <property type="match status" value="1"/>
</dbReference>
<evidence type="ECO:0000313" key="3">
    <source>
        <dbReference type="Proteomes" id="UP000240009"/>
    </source>
</evidence>
<dbReference type="InterPro" id="IPR011059">
    <property type="entry name" value="Metal-dep_hydrolase_composite"/>
</dbReference>
<sequence length="481" mass="51901">MNHAAFDLLLTGGMIIDGSGATPFAGDVGIVKDRIVAVGDLKNAASKLTINVTGKVLSPGFIDTHTHDDIAVLAKPDCFPKISQGVTTVVVGNCGISAAPLRLTQAPPEPLNLLGPENDFVFESFRNYVEAVEASQPAVNIAALAGHTSLRVKHVGELSRSATTRETIAMQNELEQAMAEGAIGLSTGLAYANAFSATTDEVTQLACVAARFGGIYTTHMRDEFDGIIQAIEESITIGSEAKLPIVISHLKCAGPKNWGRSGEVLAAIESSHYHDRVYMDCYPYSAGSSNLDLKQVDEQVDILITRSVPHPEQAPKLLAQIAHEWGVTQREAAQRLMPAGAVYFSIDEQDMRTILRHGKVMIGSDGLPCDPHPHPRLFGTFPRVLGKYCREEGLFPLHIAIHKMTGLPASVFHLRERGLLKSGYFADLVVFDPDEIRDVATFESPIQKSSGIDYVLVNGAITFHQGHLSEERAGRFVGLSS</sequence>
<dbReference type="EMBL" id="PUIA01000068">
    <property type="protein sequence ID" value="PQO26377.1"/>
    <property type="molecule type" value="Genomic_DNA"/>
</dbReference>
<feature type="domain" description="Amidohydrolase 3" evidence="1">
    <location>
        <begin position="49"/>
        <end position="248"/>
    </location>
</feature>
<dbReference type="Gene3D" id="2.30.40.10">
    <property type="entry name" value="Urease, subunit C, domain 1"/>
    <property type="match status" value="1"/>
</dbReference>
<comment type="caution">
    <text evidence="2">The sequence shown here is derived from an EMBL/GenBank/DDBJ whole genome shotgun (WGS) entry which is preliminary data.</text>
</comment>
<dbReference type="PANTHER" id="PTHR11647">
    <property type="entry name" value="HYDRANTOINASE/DIHYDROPYRIMIDINASE FAMILY MEMBER"/>
    <property type="match status" value="1"/>
</dbReference>
<name>A0A2S8F2P5_9BACT</name>
<dbReference type="InterPro" id="IPR013108">
    <property type="entry name" value="Amidohydro_3"/>
</dbReference>
<dbReference type="InterPro" id="IPR023100">
    <property type="entry name" value="D-aminoacylase_insert_dom_sf"/>
</dbReference>
<dbReference type="SUPFAM" id="SSF51338">
    <property type="entry name" value="Composite domain of metallo-dependent hydrolases"/>
    <property type="match status" value="1"/>
</dbReference>
<organism evidence="2 3">
    <name type="scientific">Blastopirellula marina</name>
    <dbReference type="NCBI Taxonomy" id="124"/>
    <lineage>
        <taxon>Bacteria</taxon>
        <taxon>Pseudomonadati</taxon>
        <taxon>Planctomycetota</taxon>
        <taxon>Planctomycetia</taxon>
        <taxon>Pirellulales</taxon>
        <taxon>Pirellulaceae</taxon>
        <taxon>Blastopirellula</taxon>
    </lineage>
</organism>
<dbReference type="RefSeq" id="WP_105357149.1">
    <property type="nucleotide sequence ID" value="NZ_PUIA01000068.1"/>
</dbReference>
<dbReference type="Gene3D" id="3.30.1490.130">
    <property type="entry name" value="D-aminoacylase. Domain 3"/>
    <property type="match status" value="1"/>
</dbReference>
<protein>
    <submittedName>
        <fullName evidence="2">D-aminoacylase</fullName>
    </submittedName>
</protein>
<dbReference type="GO" id="GO:0016811">
    <property type="term" value="F:hydrolase activity, acting on carbon-nitrogen (but not peptide) bonds, in linear amides"/>
    <property type="evidence" value="ECO:0007669"/>
    <property type="project" value="InterPro"/>
</dbReference>
<reference evidence="2 3" key="1">
    <citation type="submission" date="2018-02" db="EMBL/GenBank/DDBJ databases">
        <title>Comparative genomes isolates from brazilian mangrove.</title>
        <authorList>
            <person name="Araujo J.E."/>
            <person name="Taketani R.G."/>
            <person name="Silva M.C.P."/>
            <person name="Loureco M.V."/>
            <person name="Andreote F.D."/>
        </authorList>
    </citation>
    <scope>NUCLEOTIDE SEQUENCE [LARGE SCALE GENOMIC DNA]</scope>
    <source>
        <strain evidence="2 3">HEX-2 MGV</strain>
    </source>
</reference>
<dbReference type="Pfam" id="PF07969">
    <property type="entry name" value="Amidohydro_3"/>
    <property type="match status" value="2"/>
</dbReference>
<evidence type="ECO:0000259" key="1">
    <source>
        <dbReference type="Pfam" id="PF07969"/>
    </source>
</evidence>
<dbReference type="GO" id="GO:0016812">
    <property type="term" value="F:hydrolase activity, acting on carbon-nitrogen (but not peptide) bonds, in cyclic amides"/>
    <property type="evidence" value="ECO:0007669"/>
    <property type="project" value="TreeGrafter"/>
</dbReference>
<proteinExistence type="predicted"/>
<dbReference type="GO" id="GO:0005829">
    <property type="term" value="C:cytosol"/>
    <property type="evidence" value="ECO:0007669"/>
    <property type="project" value="TreeGrafter"/>
</dbReference>
<dbReference type="OrthoDB" id="9775607at2"/>
<feature type="domain" description="Amidohydrolase 3" evidence="1">
    <location>
        <begin position="332"/>
        <end position="463"/>
    </location>
</feature>
<dbReference type="AlphaFoldDB" id="A0A2S8F2P5"/>
<dbReference type="Proteomes" id="UP000240009">
    <property type="component" value="Unassembled WGS sequence"/>
</dbReference>
<evidence type="ECO:0000313" key="2">
    <source>
        <dbReference type="EMBL" id="PQO26377.1"/>
    </source>
</evidence>
<dbReference type="InterPro" id="IPR050378">
    <property type="entry name" value="Metallo-dep_Hydrolases_sf"/>
</dbReference>
<dbReference type="InterPro" id="IPR032466">
    <property type="entry name" value="Metal_Hydrolase"/>
</dbReference>
<dbReference type="PANTHER" id="PTHR11647:SF1">
    <property type="entry name" value="COLLAPSIN RESPONSE MEDIATOR PROTEIN"/>
    <property type="match status" value="1"/>
</dbReference>
<gene>
    <name evidence="2" type="ORF">C5Y96_20285</name>
</gene>
<dbReference type="Gene3D" id="3.20.20.140">
    <property type="entry name" value="Metal-dependent hydrolases"/>
    <property type="match status" value="1"/>
</dbReference>
<dbReference type="CDD" id="cd01297">
    <property type="entry name" value="D-aminoacylase"/>
    <property type="match status" value="1"/>
</dbReference>
<accession>A0A2S8F2P5</accession>